<accession>A0AAP0BBH8</accession>
<dbReference type="Pfam" id="PF20431">
    <property type="entry name" value="E_motif"/>
    <property type="match status" value="1"/>
</dbReference>
<dbReference type="PROSITE" id="PS51375">
    <property type="entry name" value="PPR"/>
    <property type="match status" value="8"/>
</dbReference>
<dbReference type="AlphaFoldDB" id="A0AAP0BBH8"/>
<feature type="repeat" description="PPR" evidence="2">
    <location>
        <begin position="59"/>
        <end position="93"/>
    </location>
</feature>
<feature type="repeat" description="PPR" evidence="2">
    <location>
        <begin position="1"/>
        <end position="28"/>
    </location>
</feature>
<protein>
    <submittedName>
        <fullName evidence="4">Pentatricopeptide repeat-containing protein</fullName>
    </submittedName>
</protein>
<dbReference type="InterPro" id="IPR032867">
    <property type="entry name" value="DYW_dom"/>
</dbReference>
<dbReference type="Proteomes" id="UP001418222">
    <property type="component" value="Unassembled WGS sequence"/>
</dbReference>
<proteinExistence type="predicted"/>
<feature type="repeat" description="PPR" evidence="2">
    <location>
        <begin position="320"/>
        <end position="350"/>
    </location>
</feature>
<dbReference type="FunFam" id="1.25.40.10:FF:000442">
    <property type="entry name" value="Pentatricopeptide repeat-containing protein At3g49710"/>
    <property type="match status" value="1"/>
</dbReference>
<feature type="repeat" description="PPR" evidence="2">
    <location>
        <begin position="251"/>
        <end position="285"/>
    </location>
</feature>
<keyword evidence="5" id="KW-1185">Reference proteome</keyword>
<dbReference type="InterPro" id="IPR046960">
    <property type="entry name" value="PPR_At4g14850-like_plant"/>
</dbReference>
<dbReference type="Gene3D" id="1.25.40.10">
    <property type="entry name" value="Tetratricopeptide repeat domain"/>
    <property type="match status" value="5"/>
</dbReference>
<dbReference type="InterPro" id="IPR046848">
    <property type="entry name" value="E_motif"/>
</dbReference>
<evidence type="ECO:0000256" key="2">
    <source>
        <dbReference type="PROSITE-ProRule" id="PRU00708"/>
    </source>
</evidence>
<sequence length="794" mass="89026">MISGYARHGEVALARKLFDEMPLRDVISWNCMLSGYVMSYDLGELMEARRLFDQMPARDVISWNTMISGYTRNGKMVEAMQLFGGMPERNVISWNTVLTGFLRVGDVKSALELFGMMPIQDSTSLNALVSGLIQNNLLGEATKILLRSIKEASEMEGAVDSFNTLIVGYGRVGRVKEARKLFDEMPERDLVSWNTMIAGYVQALKMDEAVLLFQSVDKPDTRSWNTMICGFAQMGDVGKARSLFDQLPHKGLVSWNTMISGYEQNGDFEGAIRLFSEMLSAGERFDRHTMSSLLSACAGLASLRQGAQIHQLIMKTIVPDAPISNSLITMYSRCGSITEAENVFDSMEAQRNVISWNSMIAGYANHGDLGSVRKVFDEMPNRDTVSWNVLISSYTSNSRTKDALLLFDAMQSPEFGSEPDAVTCMILLQACANLGALDFGERIHNYVDNHGYGNLLKIKNSLVTMYSKCGSMDRAYRVFSDMPERNVVTWSTMISGLAMNGYGREAIDAFEEMRRDGVLPDEQTFTGILSACSHTGLVDEGIEFFDVMRFEYGISPNVCHYGCLVDLFGRAGFLDRAYRLIVGEMIVQPDAKIWRTLLGTCRIHKYVELGERVIEHLIELKSQQAGDYVLLLNIYASVGDWEKVADVRRVMKEQNIQTSSGCTTMEINGKIHEFVADDDSHPSKEEIYVMLDEVGRQLKIAGYVANMASELHDLDAGEKEGALSYHSEKIALAFGILATVPGKTLRIAKNLRMCVDCHYFTKVLSSVYDRVVIVRDRSRFHHFRNGRCSCNDYW</sequence>
<evidence type="ECO:0000313" key="5">
    <source>
        <dbReference type="Proteomes" id="UP001418222"/>
    </source>
</evidence>
<dbReference type="InterPro" id="IPR002885">
    <property type="entry name" value="PPR_rpt"/>
</dbReference>
<dbReference type="PANTHER" id="PTHR47926:SF469">
    <property type="entry name" value="DYW DOMAIN-CONTAINING PROTEIN"/>
    <property type="match status" value="1"/>
</dbReference>
<evidence type="ECO:0000313" key="4">
    <source>
        <dbReference type="EMBL" id="KAK8934751.1"/>
    </source>
</evidence>
<dbReference type="Pfam" id="PF13041">
    <property type="entry name" value="PPR_2"/>
    <property type="match status" value="3"/>
</dbReference>
<evidence type="ECO:0000256" key="1">
    <source>
        <dbReference type="ARBA" id="ARBA00022737"/>
    </source>
</evidence>
<dbReference type="PANTHER" id="PTHR47926">
    <property type="entry name" value="PENTATRICOPEPTIDE REPEAT-CONTAINING PROTEIN"/>
    <property type="match status" value="1"/>
</dbReference>
<dbReference type="Pfam" id="PF01535">
    <property type="entry name" value="PPR"/>
    <property type="match status" value="8"/>
</dbReference>
<organism evidence="4 5">
    <name type="scientific">Platanthera zijinensis</name>
    <dbReference type="NCBI Taxonomy" id="2320716"/>
    <lineage>
        <taxon>Eukaryota</taxon>
        <taxon>Viridiplantae</taxon>
        <taxon>Streptophyta</taxon>
        <taxon>Embryophyta</taxon>
        <taxon>Tracheophyta</taxon>
        <taxon>Spermatophyta</taxon>
        <taxon>Magnoliopsida</taxon>
        <taxon>Liliopsida</taxon>
        <taxon>Asparagales</taxon>
        <taxon>Orchidaceae</taxon>
        <taxon>Orchidoideae</taxon>
        <taxon>Orchideae</taxon>
        <taxon>Orchidinae</taxon>
        <taxon>Platanthera</taxon>
    </lineage>
</organism>
<keyword evidence="1" id="KW-0677">Repeat</keyword>
<reference evidence="4 5" key="1">
    <citation type="journal article" date="2022" name="Nat. Plants">
        <title>Genomes of leafy and leafless Platanthera orchids illuminate the evolution of mycoheterotrophy.</title>
        <authorList>
            <person name="Li M.H."/>
            <person name="Liu K.W."/>
            <person name="Li Z."/>
            <person name="Lu H.C."/>
            <person name="Ye Q.L."/>
            <person name="Zhang D."/>
            <person name="Wang J.Y."/>
            <person name="Li Y.F."/>
            <person name="Zhong Z.M."/>
            <person name="Liu X."/>
            <person name="Yu X."/>
            <person name="Liu D.K."/>
            <person name="Tu X.D."/>
            <person name="Liu B."/>
            <person name="Hao Y."/>
            <person name="Liao X.Y."/>
            <person name="Jiang Y.T."/>
            <person name="Sun W.H."/>
            <person name="Chen J."/>
            <person name="Chen Y.Q."/>
            <person name="Ai Y."/>
            <person name="Zhai J.W."/>
            <person name="Wu S.S."/>
            <person name="Zhou Z."/>
            <person name="Hsiao Y.Y."/>
            <person name="Wu W.L."/>
            <person name="Chen Y.Y."/>
            <person name="Lin Y.F."/>
            <person name="Hsu J.L."/>
            <person name="Li C.Y."/>
            <person name="Wang Z.W."/>
            <person name="Zhao X."/>
            <person name="Zhong W.Y."/>
            <person name="Ma X.K."/>
            <person name="Ma L."/>
            <person name="Huang J."/>
            <person name="Chen G.Z."/>
            <person name="Huang M.Z."/>
            <person name="Huang L."/>
            <person name="Peng D.H."/>
            <person name="Luo Y.B."/>
            <person name="Zou S.Q."/>
            <person name="Chen S.P."/>
            <person name="Lan S."/>
            <person name="Tsai W.C."/>
            <person name="Van de Peer Y."/>
            <person name="Liu Z.J."/>
        </authorList>
    </citation>
    <scope>NUCLEOTIDE SEQUENCE [LARGE SCALE GENOMIC DNA]</scope>
    <source>
        <strain evidence="4">Lor287</strain>
    </source>
</reference>
<feature type="repeat" description="PPR" evidence="2">
    <location>
        <begin position="158"/>
        <end position="192"/>
    </location>
</feature>
<dbReference type="EMBL" id="JBBWWQ010000012">
    <property type="protein sequence ID" value="KAK8934751.1"/>
    <property type="molecule type" value="Genomic_DNA"/>
</dbReference>
<dbReference type="GO" id="GO:0003723">
    <property type="term" value="F:RNA binding"/>
    <property type="evidence" value="ECO:0007669"/>
    <property type="project" value="InterPro"/>
</dbReference>
<feature type="repeat" description="PPR" evidence="2">
    <location>
        <begin position="486"/>
        <end position="520"/>
    </location>
</feature>
<comment type="caution">
    <text evidence="4">The sequence shown here is derived from an EMBL/GenBank/DDBJ whole genome shotgun (WGS) entry which is preliminary data.</text>
</comment>
<dbReference type="FunFam" id="1.25.40.10:FF:000031">
    <property type="entry name" value="Pentatricopeptide repeat-containing protein mitochondrial"/>
    <property type="match status" value="1"/>
</dbReference>
<name>A0AAP0BBH8_9ASPA</name>
<dbReference type="Pfam" id="PF14432">
    <property type="entry name" value="DYW_deaminase"/>
    <property type="match status" value="1"/>
</dbReference>
<feature type="repeat" description="PPR" evidence="2">
    <location>
        <begin position="352"/>
        <end position="386"/>
    </location>
</feature>
<dbReference type="GO" id="GO:0008270">
    <property type="term" value="F:zinc ion binding"/>
    <property type="evidence" value="ECO:0007669"/>
    <property type="project" value="InterPro"/>
</dbReference>
<evidence type="ECO:0000259" key="3">
    <source>
        <dbReference type="Pfam" id="PF14432"/>
    </source>
</evidence>
<dbReference type="GO" id="GO:0009451">
    <property type="term" value="P:RNA modification"/>
    <property type="evidence" value="ECO:0007669"/>
    <property type="project" value="InterPro"/>
</dbReference>
<dbReference type="InterPro" id="IPR011990">
    <property type="entry name" value="TPR-like_helical_dom_sf"/>
</dbReference>
<gene>
    <name evidence="4" type="primary">PCMP-H76</name>
    <name evidence="4" type="ORF">KSP39_PZI015122</name>
</gene>
<feature type="repeat" description="PPR" evidence="2">
    <location>
        <begin position="220"/>
        <end position="250"/>
    </location>
</feature>
<feature type="domain" description="DYW" evidence="3">
    <location>
        <begin position="702"/>
        <end position="794"/>
    </location>
</feature>
<dbReference type="NCBIfam" id="TIGR00756">
    <property type="entry name" value="PPR"/>
    <property type="match status" value="11"/>
</dbReference>
<dbReference type="FunFam" id="1.25.40.10:FF:000454">
    <property type="entry name" value="Pentatricopeptide repeat-containing protein At3g47530"/>
    <property type="match status" value="1"/>
</dbReference>